<organism evidence="3 4">
    <name type="scientific">Phialocephala subalpina</name>
    <dbReference type="NCBI Taxonomy" id="576137"/>
    <lineage>
        <taxon>Eukaryota</taxon>
        <taxon>Fungi</taxon>
        <taxon>Dikarya</taxon>
        <taxon>Ascomycota</taxon>
        <taxon>Pezizomycotina</taxon>
        <taxon>Leotiomycetes</taxon>
        <taxon>Helotiales</taxon>
        <taxon>Mollisiaceae</taxon>
        <taxon>Phialocephala</taxon>
        <taxon>Phialocephala fortinii species complex</taxon>
    </lineage>
</organism>
<reference evidence="3 4" key="1">
    <citation type="submission" date="2016-03" db="EMBL/GenBank/DDBJ databases">
        <authorList>
            <person name="Ploux O."/>
        </authorList>
    </citation>
    <scope>NUCLEOTIDE SEQUENCE [LARGE SCALE GENOMIC DNA]</scope>
    <source>
        <strain evidence="3 4">UAMH 11012</strain>
    </source>
</reference>
<dbReference type="SUPFAM" id="SSF55031">
    <property type="entry name" value="Bacterial exopeptidase dimerisation domain"/>
    <property type="match status" value="1"/>
</dbReference>
<dbReference type="InterPro" id="IPR036264">
    <property type="entry name" value="Bact_exopeptidase_dim_dom"/>
</dbReference>
<dbReference type="OrthoDB" id="4676at2759"/>
<dbReference type="STRING" id="576137.A0A1L7WNI2"/>
<name>A0A1L7WNI2_9HELO</name>
<dbReference type="AlphaFoldDB" id="A0A1L7WNI2"/>
<dbReference type="InterPro" id="IPR010158">
    <property type="entry name" value="Amidase_Cbmase"/>
</dbReference>
<gene>
    <name evidence="3" type="ORF">PAC_04211</name>
</gene>
<evidence type="ECO:0000313" key="4">
    <source>
        <dbReference type="Proteomes" id="UP000184330"/>
    </source>
</evidence>
<comment type="similarity">
    <text evidence="1">Belongs to the peptidase M20A family.</text>
</comment>
<dbReference type="PANTHER" id="PTHR32494">
    <property type="entry name" value="ALLANTOATE DEIMINASE-RELATED"/>
    <property type="match status" value="1"/>
</dbReference>
<evidence type="ECO:0000256" key="1">
    <source>
        <dbReference type="ARBA" id="ARBA00006247"/>
    </source>
</evidence>
<sequence>MKEQNIKTRAPLVIINWTNEEGARFFPLLGSYCVYAEQSILEDAHASISTDNSSLTMGGELAKIGYVGDGPNYFDEFPISGHFEIHVEQHTDLEKAGKPIGWVEGWQGMTWYNVVFHSDDGHVNTKPTYGRRDTLAASAKPINELENLAYEMNGYTTTTGIHLPPAKLAFSYANSLKSHPFGSCSIQSKTKVVFCLMHKEAEGLEATGEEIVKRINSIAGQRGLEYELARDIHLLPGNFWPEAITCVRDACGDKGIASRTGTGHDSTMITLKVPTPMVFVRAKDGISHSPKEWSDKDDCAEGALVLGKSVLNFDELLKQKVAGLHV</sequence>
<accession>A0A1L7WNI2</accession>
<dbReference type="GO" id="GO:0016813">
    <property type="term" value="F:hydrolase activity, acting on carbon-nitrogen (but not peptide) bonds, in linear amidines"/>
    <property type="evidence" value="ECO:0007669"/>
    <property type="project" value="InterPro"/>
</dbReference>
<dbReference type="SUPFAM" id="SSF53187">
    <property type="entry name" value="Zn-dependent exopeptidases"/>
    <property type="match status" value="1"/>
</dbReference>
<evidence type="ECO:0008006" key="5">
    <source>
        <dbReference type="Google" id="ProtNLM"/>
    </source>
</evidence>
<protein>
    <recommendedName>
        <fullName evidence="5">N-carbamoyl-L-amino acid hydrolase</fullName>
    </recommendedName>
</protein>
<dbReference type="InterPro" id="IPR002933">
    <property type="entry name" value="Peptidase_M20"/>
</dbReference>
<keyword evidence="2" id="KW-0378">Hydrolase</keyword>
<dbReference type="PANTHER" id="PTHR32494:SF20">
    <property type="entry name" value="PEPTIDASE M20 DIMERISATION DOMAIN-CONTAINING PROTEIN"/>
    <property type="match status" value="1"/>
</dbReference>
<evidence type="ECO:0000313" key="3">
    <source>
        <dbReference type="EMBL" id="CZR54327.1"/>
    </source>
</evidence>
<dbReference type="Gene3D" id="3.40.630.10">
    <property type="entry name" value="Zn peptidases"/>
    <property type="match status" value="2"/>
</dbReference>
<dbReference type="Proteomes" id="UP000184330">
    <property type="component" value="Unassembled WGS sequence"/>
</dbReference>
<proteinExistence type="inferred from homology"/>
<keyword evidence="4" id="KW-1185">Reference proteome</keyword>
<dbReference type="EMBL" id="FJOG01000005">
    <property type="protein sequence ID" value="CZR54327.1"/>
    <property type="molecule type" value="Genomic_DNA"/>
</dbReference>
<dbReference type="Pfam" id="PF01546">
    <property type="entry name" value="Peptidase_M20"/>
    <property type="match status" value="1"/>
</dbReference>
<evidence type="ECO:0000256" key="2">
    <source>
        <dbReference type="ARBA" id="ARBA00022801"/>
    </source>
</evidence>